<reference evidence="2 3" key="1">
    <citation type="submission" date="2018-09" db="EMBL/GenBank/DDBJ databases">
        <title>A high-quality reference genome of wild soybean provides a powerful tool to mine soybean genomes.</title>
        <authorList>
            <person name="Xie M."/>
            <person name="Chung C.Y.L."/>
            <person name="Li M.-W."/>
            <person name="Wong F.-L."/>
            <person name="Chan T.-F."/>
            <person name="Lam H.-M."/>
        </authorList>
    </citation>
    <scope>NUCLEOTIDE SEQUENCE [LARGE SCALE GENOMIC DNA]</scope>
    <source>
        <strain evidence="3">cv. W05</strain>
        <tissue evidence="2">Hypocotyl of etiolated seedlings</tissue>
    </source>
</reference>
<evidence type="ECO:0000313" key="3">
    <source>
        <dbReference type="Proteomes" id="UP000289340"/>
    </source>
</evidence>
<accession>A0A445LI56</accession>
<feature type="chain" id="PRO_5019091440" evidence="1">
    <location>
        <begin position="18"/>
        <end position="79"/>
    </location>
</feature>
<dbReference type="Proteomes" id="UP000289340">
    <property type="component" value="Chromosome 2"/>
</dbReference>
<evidence type="ECO:0000256" key="1">
    <source>
        <dbReference type="SAM" id="SignalP"/>
    </source>
</evidence>
<proteinExistence type="predicted"/>
<comment type="caution">
    <text evidence="2">The sequence shown here is derived from an EMBL/GenBank/DDBJ whole genome shotgun (WGS) entry which is preliminary data.</text>
</comment>
<protein>
    <submittedName>
        <fullName evidence="2">Uncharacterized protein</fullName>
    </submittedName>
</protein>
<dbReference type="AlphaFoldDB" id="A0A445LI56"/>
<sequence length="79" mass="9107">MASILLLLEALIICCHHDLVPQSPMWKEKETKDLTPIIVVKKPGKASTGMDNLDGFWSFFIDHKEETKHWKLAECCIWP</sequence>
<organism evidence="2 3">
    <name type="scientific">Glycine soja</name>
    <name type="common">Wild soybean</name>
    <dbReference type="NCBI Taxonomy" id="3848"/>
    <lineage>
        <taxon>Eukaryota</taxon>
        <taxon>Viridiplantae</taxon>
        <taxon>Streptophyta</taxon>
        <taxon>Embryophyta</taxon>
        <taxon>Tracheophyta</taxon>
        <taxon>Spermatophyta</taxon>
        <taxon>Magnoliopsida</taxon>
        <taxon>eudicotyledons</taxon>
        <taxon>Gunneridae</taxon>
        <taxon>Pentapetalae</taxon>
        <taxon>rosids</taxon>
        <taxon>fabids</taxon>
        <taxon>Fabales</taxon>
        <taxon>Fabaceae</taxon>
        <taxon>Papilionoideae</taxon>
        <taxon>50 kb inversion clade</taxon>
        <taxon>NPAAA clade</taxon>
        <taxon>indigoferoid/millettioid clade</taxon>
        <taxon>Phaseoleae</taxon>
        <taxon>Glycine</taxon>
        <taxon>Glycine subgen. Soja</taxon>
    </lineage>
</organism>
<gene>
    <name evidence="2" type="ORF">D0Y65_002630</name>
</gene>
<feature type="signal peptide" evidence="1">
    <location>
        <begin position="1"/>
        <end position="17"/>
    </location>
</feature>
<dbReference type="EMBL" id="QZWG01000002">
    <property type="protein sequence ID" value="RZC22855.1"/>
    <property type="molecule type" value="Genomic_DNA"/>
</dbReference>
<evidence type="ECO:0000313" key="2">
    <source>
        <dbReference type="EMBL" id="RZC22855.1"/>
    </source>
</evidence>
<keyword evidence="1" id="KW-0732">Signal</keyword>
<keyword evidence="3" id="KW-1185">Reference proteome</keyword>
<name>A0A445LI56_GLYSO</name>